<name>A0A956N9V0_UNCEI</name>
<reference evidence="2" key="2">
    <citation type="journal article" date="2021" name="Microbiome">
        <title>Successional dynamics and alternative stable states in a saline activated sludge microbial community over 9 years.</title>
        <authorList>
            <person name="Wang Y."/>
            <person name="Ye J."/>
            <person name="Ju F."/>
            <person name="Liu L."/>
            <person name="Boyd J.A."/>
            <person name="Deng Y."/>
            <person name="Parks D.H."/>
            <person name="Jiang X."/>
            <person name="Yin X."/>
            <person name="Woodcroft B.J."/>
            <person name="Tyson G.W."/>
            <person name="Hugenholtz P."/>
            <person name="Polz M.F."/>
            <person name="Zhang T."/>
        </authorList>
    </citation>
    <scope>NUCLEOTIDE SEQUENCE</scope>
    <source>
        <strain evidence="2">HKST-UBA02</strain>
    </source>
</reference>
<evidence type="ECO:0000256" key="1">
    <source>
        <dbReference type="SAM" id="Phobius"/>
    </source>
</evidence>
<accession>A0A956N9V0</accession>
<keyword evidence="1" id="KW-1133">Transmembrane helix</keyword>
<dbReference type="InterPro" id="IPR021362">
    <property type="entry name" value="DUF2834"/>
</dbReference>
<keyword evidence="1" id="KW-0812">Transmembrane</keyword>
<dbReference type="AlphaFoldDB" id="A0A956N9V0"/>
<protein>
    <submittedName>
        <fullName evidence="2">DUF2834 domain-containing protein</fullName>
    </submittedName>
</protein>
<feature type="transmembrane region" description="Helical" evidence="1">
    <location>
        <begin position="78"/>
        <end position="98"/>
    </location>
</feature>
<comment type="caution">
    <text evidence="2">The sequence shown here is derived from an EMBL/GenBank/DDBJ whole genome shotgun (WGS) entry which is preliminary data.</text>
</comment>
<evidence type="ECO:0000313" key="2">
    <source>
        <dbReference type="EMBL" id="MCA9755244.1"/>
    </source>
</evidence>
<feature type="transmembrane region" description="Helical" evidence="1">
    <location>
        <begin position="7"/>
        <end position="27"/>
    </location>
</feature>
<feature type="transmembrane region" description="Helical" evidence="1">
    <location>
        <begin position="47"/>
        <end position="66"/>
    </location>
</feature>
<dbReference type="EMBL" id="JAGQHS010000018">
    <property type="protein sequence ID" value="MCA9755244.1"/>
    <property type="molecule type" value="Genomic_DNA"/>
</dbReference>
<proteinExistence type="predicted"/>
<gene>
    <name evidence="2" type="ORF">KDA27_05535</name>
</gene>
<keyword evidence="1" id="KW-0472">Membrane</keyword>
<organism evidence="2 3">
    <name type="scientific">Eiseniibacteriota bacterium</name>
    <dbReference type="NCBI Taxonomy" id="2212470"/>
    <lineage>
        <taxon>Bacteria</taxon>
        <taxon>Candidatus Eiseniibacteriota</taxon>
    </lineage>
</organism>
<dbReference type="Pfam" id="PF11196">
    <property type="entry name" value="DUF2834"/>
    <property type="match status" value="1"/>
</dbReference>
<dbReference type="Proteomes" id="UP000739538">
    <property type="component" value="Unassembled WGS sequence"/>
</dbReference>
<evidence type="ECO:0000313" key="3">
    <source>
        <dbReference type="Proteomes" id="UP000739538"/>
    </source>
</evidence>
<reference evidence="2" key="1">
    <citation type="submission" date="2020-04" db="EMBL/GenBank/DDBJ databases">
        <authorList>
            <person name="Zhang T."/>
        </authorList>
    </citation>
    <scope>NUCLEOTIDE SEQUENCE</scope>
    <source>
        <strain evidence="2">HKST-UBA02</strain>
    </source>
</reference>
<sequence>MSAISVYAILTGLGAILPLTQFLPWIAEHGFDLGGFARELFSTRVGAFFGLDVIVAAIVTIAFVLIDGRRKRVPVRWVPIAATCLVGVSCGLPLYLWIREHARRRALAHPPRHYGPR</sequence>